<evidence type="ECO:0000256" key="4">
    <source>
        <dbReference type="ARBA" id="ARBA00023004"/>
    </source>
</evidence>
<keyword evidence="7" id="KW-1185">Reference proteome</keyword>
<dbReference type="PANTHER" id="PTHR30426">
    <property type="entry name" value="4-HYDROXY-3-METHYLBUT-2-ENYL DIPHOSPHATE REDUCTASE"/>
    <property type="match status" value="1"/>
</dbReference>
<dbReference type="EMBL" id="JBCHKQ010000003">
    <property type="protein sequence ID" value="MEM5948487.1"/>
    <property type="molecule type" value="Genomic_DNA"/>
</dbReference>
<dbReference type="InterPro" id="IPR003451">
    <property type="entry name" value="LytB/IspH"/>
</dbReference>
<dbReference type="NCBIfam" id="TIGR00216">
    <property type="entry name" value="ispH_lytB"/>
    <property type="match status" value="1"/>
</dbReference>
<dbReference type="Proteomes" id="UP001466331">
    <property type="component" value="Unassembled WGS sequence"/>
</dbReference>
<protein>
    <submittedName>
        <fullName evidence="6">4-hydroxy-3-methylbut-2-enyl diphosphate reductase</fullName>
        <ecNumber evidence="6">1.17.7.4</ecNumber>
    </submittedName>
</protein>
<comment type="cofactor">
    <cofactor evidence="1">
        <name>[4Fe-4S] cluster</name>
        <dbReference type="ChEBI" id="CHEBI:49883"/>
    </cofactor>
</comment>
<proteinExistence type="predicted"/>
<evidence type="ECO:0000256" key="5">
    <source>
        <dbReference type="ARBA" id="ARBA00023014"/>
    </source>
</evidence>
<keyword evidence="6" id="KW-0560">Oxidoreductase</keyword>
<keyword evidence="4" id="KW-0408">Iron</keyword>
<accession>A0ABU9UCT6</accession>
<dbReference type="CDD" id="cd13944">
    <property type="entry name" value="lytB_ispH"/>
    <property type="match status" value="1"/>
</dbReference>
<sequence length="296" mass="34342">MRIFFPDFSGFCPGVKKAEKEIFKRAESSKEPIYVLGQLIHNRYFTEELENRGVFVKNSIEDIPQDSHVIIRTHGIPRQTEEILRKKYRVTDLTCYKVKALQKVIREYADKGYGTIISGKREHPEVQGLISYAGDYWVLKTKEEMEDFFYNRAKQDKKLMSLHNLLLVSQTTAKEELFFYMAELAKKNLPGYKIEIHNSVCSITSMREEAALKLQQDVDASLVIGDHSSSNASKLYELLREKSENTWFITCLDDLIAIEQHLEQVKRLQIVSSSSTPKSQEKEIINHIKQKFPVEN</sequence>
<evidence type="ECO:0000313" key="7">
    <source>
        <dbReference type="Proteomes" id="UP001466331"/>
    </source>
</evidence>
<evidence type="ECO:0000256" key="3">
    <source>
        <dbReference type="ARBA" id="ARBA00022723"/>
    </source>
</evidence>
<evidence type="ECO:0000256" key="1">
    <source>
        <dbReference type="ARBA" id="ARBA00001966"/>
    </source>
</evidence>
<organism evidence="6 7">
    <name type="scientific">Rarispira pelagica</name>
    <dbReference type="NCBI Taxonomy" id="3141764"/>
    <lineage>
        <taxon>Bacteria</taxon>
        <taxon>Pseudomonadati</taxon>
        <taxon>Spirochaetota</taxon>
        <taxon>Spirochaetia</taxon>
        <taxon>Winmispirales</taxon>
        <taxon>Winmispiraceae</taxon>
        <taxon>Rarispira</taxon>
    </lineage>
</organism>
<gene>
    <name evidence="6" type="primary">ispH</name>
    <name evidence="6" type="ORF">WKV44_08005</name>
</gene>
<dbReference type="EC" id="1.17.7.4" evidence="6"/>
<dbReference type="Pfam" id="PF02401">
    <property type="entry name" value="LYTB"/>
    <property type="match status" value="1"/>
</dbReference>
<dbReference type="GO" id="GO:0051745">
    <property type="term" value="F:4-hydroxy-3-methylbut-2-enyl diphosphate reductase activity"/>
    <property type="evidence" value="ECO:0007669"/>
    <property type="project" value="UniProtKB-EC"/>
</dbReference>
<dbReference type="PANTHER" id="PTHR30426:SF0">
    <property type="entry name" value="4-HYDROXY-3-METHYLBUT-2-ENYL DIPHOSPHATE REDUCTASE"/>
    <property type="match status" value="1"/>
</dbReference>
<dbReference type="RefSeq" id="WP_420069932.1">
    <property type="nucleotide sequence ID" value="NZ_JBCHKQ010000003.1"/>
</dbReference>
<keyword evidence="2" id="KW-0004">4Fe-4S</keyword>
<evidence type="ECO:0000256" key="2">
    <source>
        <dbReference type="ARBA" id="ARBA00022485"/>
    </source>
</evidence>
<keyword evidence="5" id="KW-0411">Iron-sulfur</keyword>
<dbReference type="Gene3D" id="3.40.1010.20">
    <property type="entry name" value="4-hydroxy-3-methylbut-2-enyl diphosphate reductase, catalytic domain"/>
    <property type="match status" value="2"/>
</dbReference>
<name>A0ABU9UCT6_9SPIR</name>
<comment type="caution">
    <text evidence="6">The sequence shown here is derived from an EMBL/GenBank/DDBJ whole genome shotgun (WGS) entry which is preliminary data.</text>
</comment>
<keyword evidence="3" id="KW-0479">Metal-binding</keyword>
<evidence type="ECO:0000313" key="6">
    <source>
        <dbReference type="EMBL" id="MEM5948487.1"/>
    </source>
</evidence>
<reference evidence="6 7" key="1">
    <citation type="submission" date="2024-03" db="EMBL/GenBank/DDBJ databases">
        <title>Ignisphaera cupida sp. nov., a hyperthermophilic hydrolytic archaeon from a hot spring of Kamchatka, and proposal of Ignisphaeraceae fam. nov.</title>
        <authorList>
            <person name="Podosokorskaya O.A."/>
            <person name="Elcheninov A.G."/>
            <person name="Maltseva A.I."/>
            <person name="Zayulina K.S."/>
            <person name="Novikov A."/>
            <person name="Merkel A.Y."/>
        </authorList>
    </citation>
    <scope>NUCLEOTIDE SEQUENCE [LARGE SCALE GENOMIC DNA]</scope>
    <source>
        <strain evidence="6 7">38H-sp</strain>
    </source>
</reference>
<dbReference type="Gene3D" id="3.40.50.11270">
    <property type="match status" value="1"/>
</dbReference>